<dbReference type="Proteomes" id="UP001458880">
    <property type="component" value="Unassembled WGS sequence"/>
</dbReference>
<keyword evidence="4" id="KW-1185">Reference proteome</keyword>
<evidence type="ECO:0000256" key="1">
    <source>
        <dbReference type="SAM" id="MobiDB-lite"/>
    </source>
</evidence>
<dbReference type="EMBL" id="JASPKY010000177">
    <property type="protein sequence ID" value="KAK9727607.1"/>
    <property type="molecule type" value="Genomic_DNA"/>
</dbReference>
<feature type="compositionally biased region" description="Polar residues" evidence="1">
    <location>
        <begin position="176"/>
        <end position="193"/>
    </location>
</feature>
<feature type="compositionally biased region" description="Basic residues" evidence="1">
    <location>
        <begin position="41"/>
        <end position="59"/>
    </location>
</feature>
<keyword evidence="2" id="KW-0812">Transmembrane</keyword>
<evidence type="ECO:0000313" key="4">
    <source>
        <dbReference type="Proteomes" id="UP001458880"/>
    </source>
</evidence>
<feature type="region of interest" description="Disordered" evidence="1">
    <location>
        <begin position="26"/>
        <end position="67"/>
    </location>
</feature>
<protein>
    <submittedName>
        <fullName evidence="3">Uncharacterized protein</fullName>
    </submittedName>
</protein>
<organism evidence="3 4">
    <name type="scientific">Popillia japonica</name>
    <name type="common">Japanese beetle</name>
    <dbReference type="NCBI Taxonomy" id="7064"/>
    <lineage>
        <taxon>Eukaryota</taxon>
        <taxon>Metazoa</taxon>
        <taxon>Ecdysozoa</taxon>
        <taxon>Arthropoda</taxon>
        <taxon>Hexapoda</taxon>
        <taxon>Insecta</taxon>
        <taxon>Pterygota</taxon>
        <taxon>Neoptera</taxon>
        <taxon>Endopterygota</taxon>
        <taxon>Coleoptera</taxon>
        <taxon>Polyphaga</taxon>
        <taxon>Scarabaeiformia</taxon>
        <taxon>Scarabaeidae</taxon>
        <taxon>Rutelinae</taxon>
        <taxon>Popillia</taxon>
    </lineage>
</organism>
<dbReference type="AlphaFoldDB" id="A0AAW1L1D6"/>
<reference evidence="3 4" key="1">
    <citation type="journal article" date="2024" name="BMC Genomics">
        <title>De novo assembly and annotation of Popillia japonica's genome with initial clues to its potential as an invasive pest.</title>
        <authorList>
            <person name="Cucini C."/>
            <person name="Boschi S."/>
            <person name="Funari R."/>
            <person name="Cardaioli E."/>
            <person name="Iannotti N."/>
            <person name="Marturano G."/>
            <person name="Paoli F."/>
            <person name="Bruttini M."/>
            <person name="Carapelli A."/>
            <person name="Frati F."/>
            <person name="Nardi F."/>
        </authorList>
    </citation>
    <scope>NUCLEOTIDE SEQUENCE [LARGE SCALE GENOMIC DNA]</scope>
    <source>
        <strain evidence="3">DMR45628</strain>
    </source>
</reference>
<evidence type="ECO:0000256" key="2">
    <source>
        <dbReference type="SAM" id="Phobius"/>
    </source>
</evidence>
<evidence type="ECO:0000313" key="3">
    <source>
        <dbReference type="EMBL" id="KAK9727607.1"/>
    </source>
</evidence>
<keyword evidence="2" id="KW-0472">Membrane</keyword>
<keyword evidence="2" id="KW-1133">Transmembrane helix</keyword>
<feature type="transmembrane region" description="Helical" evidence="2">
    <location>
        <begin position="101"/>
        <end position="120"/>
    </location>
</feature>
<feature type="region of interest" description="Disordered" evidence="1">
    <location>
        <begin position="176"/>
        <end position="198"/>
    </location>
</feature>
<name>A0AAW1L1D6_POPJA</name>
<sequence length="382" mass="43382">MVKPNDLNKTLNDSVPVTTTVLTSELKSGELELPPSTANSKKSRRPTNKKKKDKNRRKRPSADNKIDIENKTKVANKVSQKEKPISTQIYNYLAREVMPTVGVGLVGLVVTAGLASYFLYPFSGFRRSYEIDRKDKDFYYYDSGKIVSDYDGGIAEEEAIGKVIAGMPFSSNSYSQKSLTNNRYRQADSSNYQKPKGSVESLQLQSVDEYNNNENYLHRVQYINDMNKNTPSTYKNNIISQSVEASYTTNDQQFAAGNAPQEIVEEITPAAVPEHGPRNLKIRRRRNLENEVITNDINVDETVEKMNKFQSPKKKAGTNVNTSELNNQTKSRYSLVDFFKDLFTSKLRIGLELLQNQTLAFSQYLSSVQKTLHKLRNNNKDH</sequence>
<comment type="caution">
    <text evidence="3">The sequence shown here is derived from an EMBL/GenBank/DDBJ whole genome shotgun (WGS) entry which is preliminary data.</text>
</comment>
<accession>A0AAW1L1D6</accession>
<gene>
    <name evidence="3" type="ORF">QE152_g19062</name>
</gene>
<proteinExistence type="predicted"/>